<dbReference type="RefSeq" id="WP_092892450.1">
    <property type="nucleotide sequence ID" value="NZ_FOOQ01000002.1"/>
</dbReference>
<evidence type="ECO:0000256" key="3">
    <source>
        <dbReference type="ARBA" id="ARBA00022449"/>
    </source>
</evidence>
<evidence type="ECO:0000256" key="6">
    <source>
        <dbReference type="ARBA" id="ARBA00022989"/>
    </source>
</evidence>
<feature type="transmembrane region" description="Helical" evidence="9">
    <location>
        <begin position="148"/>
        <end position="171"/>
    </location>
</feature>
<keyword evidence="2" id="KW-0813">Transport</keyword>
<gene>
    <name evidence="11" type="ORF">SAMN04488063_2391</name>
</gene>
<feature type="transmembrane region" description="Helical" evidence="9">
    <location>
        <begin position="122"/>
        <end position="142"/>
    </location>
</feature>
<name>A0A1I2SYI2_9EURY</name>
<feature type="transmembrane region" description="Helical" evidence="9">
    <location>
        <begin position="208"/>
        <end position="227"/>
    </location>
</feature>
<keyword evidence="7 9" id="KW-0472">Membrane</keyword>
<dbReference type="AlphaFoldDB" id="A0A1I2SYI2"/>
<feature type="transmembrane region" description="Helical" evidence="9">
    <location>
        <begin position="247"/>
        <end position="268"/>
    </location>
</feature>
<keyword evidence="6 9" id="KW-1133">Transmembrane helix</keyword>
<reference evidence="12" key="1">
    <citation type="submission" date="2016-10" db="EMBL/GenBank/DDBJ databases">
        <authorList>
            <person name="Varghese N."/>
            <person name="Submissions S."/>
        </authorList>
    </citation>
    <scope>NUCLEOTIDE SEQUENCE [LARGE SCALE GENOMIC DNA]</scope>
    <source>
        <strain evidence="12">CGMCC 1.7739</strain>
    </source>
</reference>
<dbReference type="EMBL" id="FOOQ01000002">
    <property type="protein sequence ID" value="SFG55236.1"/>
    <property type="molecule type" value="Genomic_DNA"/>
</dbReference>
<evidence type="ECO:0000256" key="1">
    <source>
        <dbReference type="ARBA" id="ARBA00004651"/>
    </source>
</evidence>
<dbReference type="InterPro" id="IPR052180">
    <property type="entry name" value="NhaC_Na-H+_Antiporter"/>
</dbReference>
<keyword evidence="3" id="KW-0050">Antiport</keyword>
<evidence type="ECO:0000313" key="11">
    <source>
        <dbReference type="EMBL" id="SFG55236.1"/>
    </source>
</evidence>
<evidence type="ECO:0000256" key="9">
    <source>
        <dbReference type="SAM" id="Phobius"/>
    </source>
</evidence>
<keyword evidence="4" id="KW-1003">Cell membrane</keyword>
<dbReference type="PANTHER" id="PTHR33451:SF3">
    <property type="entry name" value="MALATE-2H(+)_NA(+)-LACTATE ANTIPORTER"/>
    <property type="match status" value="1"/>
</dbReference>
<comment type="subcellular location">
    <subcellularLocation>
        <location evidence="1">Cell membrane</location>
        <topology evidence="1">Multi-pass membrane protein</topology>
    </subcellularLocation>
</comment>
<feature type="domain" description="Na+/H+ antiporter NhaC-like C-terminal" evidence="10">
    <location>
        <begin position="173"/>
        <end position="459"/>
    </location>
</feature>
<dbReference type="Proteomes" id="UP000198876">
    <property type="component" value="Unassembled WGS sequence"/>
</dbReference>
<keyword evidence="12" id="KW-1185">Reference proteome</keyword>
<sequence length="484" mass="49964">MPSPNFEPLTYEDIPAERRPSLVQALVPVLGVVLFLGVGSGYLKLAPHGPLLWSIVLTGAVGKYWLGYSWDDLYEGVADSLLMGLQAILILFVIYALIATWISAGTIPGLMYYGLSVLTPEVFLPATALLAMAVAFSIGSSWTTAGTLGVAFIGIGSGLGVPAPMTAGAILSGAYAGDKQSPLSDTTNLAAAVTNTDLYDHIRAMRNGTILAFGLSVVLYALLGLRAGEAIPAGRVAEIQSALAGTYDLSVLVFVPLVVTFGLALYGVSALPTLVAGVFAGTFTTILVQGRSFTASWGVFLEGTAPETGMSLVNDLLASGGLSGSAWTISVVVAALALGGLLERTGALAVLAHSLASAVRGPRSLVAGTGVSAILVNAFSAQQYMSIVVPGLTLRNLYDEYGLEGDDLSRAIESAGTPTGALFPWHAGAVYMSAVFGVGTFAYAPYYFFGFLSPLLLFATTLFSGRYDGAADSDPAESPVVADD</sequence>
<dbReference type="GO" id="GO:0015297">
    <property type="term" value="F:antiporter activity"/>
    <property type="evidence" value="ECO:0007669"/>
    <property type="project" value="UniProtKB-KW"/>
</dbReference>
<protein>
    <submittedName>
        <fullName evidence="11">Na+:H+ antiporter, NhaC family</fullName>
    </submittedName>
</protein>
<feature type="transmembrane region" description="Helical" evidence="9">
    <location>
        <begin position="320"/>
        <end position="342"/>
    </location>
</feature>
<proteinExistence type="inferred from homology"/>
<feature type="transmembrane region" description="Helical" evidence="9">
    <location>
        <begin position="22"/>
        <end position="43"/>
    </location>
</feature>
<dbReference type="InterPro" id="IPR018461">
    <property type="entry name" value="Na/H_Antiport_NhaC-like_C"/>
</dbReference>
<evidence type="ECO:0000256" key="7">
    <source>
        <dbReference type="ARBA" id="ARBA00023136"/>
    </source>
</evidence>
<feature type="transmembrane region" description="Helical" evidence="9">
    <location>
        <begin position="275"/>
        <end position="300"/>
    </location>
</feature>
<evidence type="ECO:0000313" key="12">
    <source>
        <dbReference type="Proteomes" id="UP000198876"/>
    </source>
</evidence>
<organism evidence="11 12">
    <name type="scientific">Halopelagius inordinatus</name>
    <dbReference type="NCBI Taxonomy" id="553467"/>
    <lineage>
        <taxon>Archaea</taxon>
        <taxon>Methanobacteriati</taxon>
        <taxon>Methanobacteriota</taxon>
        <taxon>Stenosarchaea group</taxon>
        <taxon>Halobacteria</taxon>
        <taxon>Halobacteriales</taxon>
        <taxon>Haloferacaceae</taxon>
    </lineage>
</organism>
<evidence type="ECO:0000256" key="2">
    <source>
        <dbReference type="ARBA" id="ARBA00022448"/>
    </source>
</evidence>
<comment type="similarity">
    <text evidence="8">Belongs to the NhaC Na(+)/H(+) (TC 2.A.35) antiporter family.</text>
</comment>
<evidence type="ECO:0000256" key="4">
    <source>
        <dbReference type="ARBA" id="ARBA00022475"/>
    </source>
</evidence>
<dbReference type="STRING" id="553467.SAMN04488063_2391"/>
<evidence type="ECO:0000256" key="8">
    <source>
        <dbReference type="ARBA" id="ARBA00038435"/>
    </source>
</evidence>
<dbReference type="PANTHER" id="PTHR33451">
    <property type="entry name" value="MALATE-2H(+)/NA(+)-LACTATE ANTIPORTER"/>
    <property type="match status" value="1"/>
</dbReference>
<evidence type="ECO:0000256" key="5">
    <source>
        <dbReference type="ARBA" id="ARBA00022692"/>
    </source>
</evidence>
<accession>A0A1I2SYI2</accession>
<dbReference type="OrthoDB" id="213699at2157"/>
<dbReference type="Pfam" id="PF03553">
    <property type="entry name" value="Na_H_antiporter"/>
    <property type="match status" value="1"/>
</dbReference>
<feature type="transmembrane region" description="Helical" evidence="9">
    <location>
        <begin position="88"/>
        <end position="115"/>
    </location>
</feature>
<dbReference type="GO" id="GO:0005886">
    <property type="term" value="C:plasma membrane"/>
    <property type="evidence" value="ECO:0007669"/>
    <property type="project" value="UniProtKB-SubCell"/>
</dbReference>
<keyword evidence="5 9" id="KW-0812">Transmembrane</keyword>
<feature type="transmembrane region" description="Helical" evidence="9">
    <location>
        <begin position="50"/>
        <end position="68"/>
    </location>
</feature>
<evidence type="ECO:0000259" key="10">
    <source>
        <dbReference type="Pfam" id="PF03553"/>
    </source>
</evidence>